<evidence type="ECO:0000313" key="5">
    <source>
        <dbReference type="EMBL" id="MCX7570638.1"/>
    </source>
</evidence>
<dbReference type="PANTHER" id="PTHR22550:SF5">
    <property type="entry name" value="LEUCINE ZIPPER PROTEIN 4"/>
    <property type="match status" value="1"/>
</dbReference>
<evidence type="ECO:0000313" key="6">
    <source>
        <dbReference type="Proteomes" id="UP001208017"/>
    </source>
</evidence>
<comment type="similarity">
    <text evidence="1">Belongs to the GerABKA family.</text>
</comment>
<feature type="transmembrane region" description="Helical" evidence="4">
    <location>
        <begin position="389"/>
        <end position="407"/>
    </location>
</feature>
<dbReference type="Pfam" id="PF03323">
    <property type="entry name" value="GerA"/>
    <property type="match status" value="1"/>
</dbReference>
<evidence type="ECO:0000256" key="2">
    <source>
        <dbReference type="ARBA" id="ARBA00023136"/>
    </source>
</evidence>
<evidence type="ECO:0000256" key="4">
    <source>
        <dbReference type="SAM" id="Phobius"/>
    </source>
</evidence>
<dbReference type="EMBL" id="JAPMLT010000005">
    <property type="protein sequence ID" value="MCX7570638.1"/>
    <property type="molecule type" value="Genomic_DNA"/>
</dbReference>
<feature type="transmembrane region" description="Helical" evidence="4">
    <location>
        <begin position="445"/>
        <end position="469"/>
    </location>
</feature>
<keyword evidence="6" id="KW-1185">Reference proteome</keyword>
<feature type="compositionally biased region" description="Basic and acidic residues" evidence="3">
    <location>
        <begin position="12"/>
        <end position="23"/>
    </location>
</feature>
<sequence>MYKKLRKHKRVEHRERQSEKESPPQDATDSADATALLPDLQENIKQFSERFGEKSDLVVRRMNTGDDRRAVVLYLECLTDETLINDFVIQPLQKQFEHWSVERHDLPPIREIHLSTNQLNVVKSFEECNEHLIKGDCLVLFADSREALAASTPGGERRAVAEATNELVVRGPREAFNEVLQTNLGLIRRRVRTPNLQVEKIMIGNLSRTPAAILYIHNLAGDKLVNEVKSRLAKIEIDGVLDSQYLEEMIEDRNGYTPFPTIFNTERPDRISAGLLEGRVAILVEGTPVGLLVPATLPMFLYANEDYYQRYDIATFLRLLRTGTFFLSILLPGFYIAVLSYHQEMIPTPLLIAFTGQREGVPFDIAVEVAFMEMTFEILREAGIRLPKTIGTAVSIVGGLVLGQAAVEAGFVASGTVIAVSATAIASFCTPAYEMAIAARLLRFLIISLCAVLGAFGFFFGIILVVAHLNTLRSFGENYLSPIVPFKRSGWRDLLVRVSWRRLRGHAEENIQPGENA</sequence>
<feature type="transmembrane region" description="Helical" evidence="4">
    <location>
        <begin position="323"/>
        <end position="341"/>
    </location>
</feature>
<dbReference type="PIRSF" id="PIRSF005690">
    <property type="entry name" value="GerBA"/>
    <property type="match status" value="1"/>
</dbReference>
<accession>A0ABT3X3T9</accession>
<organism evidence="5 6">
    <name type="scientific">Tumebacillus lacus</name>
    <dbReference type="NCBI Taxonomy" id="2995335"/>
    <lineage>
        <taxon>Bacteria</taxon>
        <taxon>Bacillati</taxon>
        <taxon>Bacillota</taxon>
        <taxon>Bacilli</taxon>
        <taxon>Bacillales</taxon>
        <taxon>Alicyclobacillaceae</taxon>
        <taxon>Tumebacillus</taxon>
    </lineage>
</organism>
<keyword evidence="4" id="KW-0812">Transmembrane</keyword>
<protein>
    <submittedName>
        <fullName evidence="5">Spore germination protein</fullName>
    </submittedName>
</protein>
<dbReference type="PANTHER" id="PTHR22550">
    <property type="entry name" value="SPORE GERMINATION PROTEIN"/>
    <property type="match status" value="1"/>
</dbReference>
<feature type="compositionally biased region" description="Basic residues" evidence="3">
    <location>
        <begin position="1"/>
        <end position="11"/>
    </location>
</feature>
<comment type="caution">
    <text evidence="5">The sequence shown here is derived from an EMBL/GenBank/DDBJ whole genome shotgun (WGS) entry which is preliminary data.</text>
</comment>
<reference evidence="5 6" key="1">
    <citation type="submission" date="2022-11" db="EMBL/GenBank/DDBJ databases">
        <title>Study of microbial diversity in lake waters.</title>
        <authorList>
            <person name="Zhang J."/>
        </authorList>
    </citation>
    <scope>NUCLEOTIDE SEQUENCE [LARGE SCALE GENOMIC DNA]</scope>
    <source>
        <strain evidence="5 6">DT12</strain>
    </source>
</reference>
<feature type="transmembrane region" description="Helical" evidence="4">
    <location>
        <begin position="413"/>
        <end position="433"/>
    </location>
</feature>
<gene>
    <name evidence="5" type="ORF">OS242_11745</name>
</gene>
<dbReference type="RefSeq" id="WP_267151886.1">
    <property type="nucleotide sequence ID" value="NZ_JAPMLT010000005.1"/>
</dbReference>
<dbReference type="InterPro" id="IPR050768">
    <property type="entry name" value="UPF0353/GerABKA_families"/>
</dbReference>
<dbReference type="Proteomes" id="UP001208017">
    <property type="component" value="Unassembled WGS sequence"/>
</dbReference>
<keyword evidence="2 4" id="KW-0472">Membrane</keyword>
<evidence type="ECO:0000256" key="3">
    <source>
        <dbReference type="SAM" id="MobiDB-lite"/>
    </source>
</evidence>
<feature type="transmembrane region" description="Helical" evidence="4">
    <location>
        <begin position="280"/>
        <end position="303"/>
    </location>
</feature>
<name>A0ABT3X3T9_9BACL</name>
<evidence type="ECO:0000256" key="1">
    <source>
        <dbReference type="ARBA" id="ARBA00005278"/>
    </source>
</evidence>
<dbReference type="InterPro" id="IPR004995">
    <property type="entry name" value="Spore_Ger"/>
</dbReference>
<proteinExistence type="inferred from homology"/>
<feature type="region of interest" description="Disordered" evidence="3">
    <location>
        <begin position="1"/>
        <end position="31"/>
    </location>
</feature>
<keyword evidence="4" id="KW-1133">Transmembrane helix</keyword>